<proteinExistence type="predicted"/>
<evidence type="ECO:0000313" key="3">
    <source>
        <dbReference type="WBParaSite" id="SVE_1785000.1"/>
    </source>
</evidence>
<dbReference type="AlphaFoldDB" id="A0A0K0FZH1"/>
<evidence type="ECO:0000256" key="1">
    <source>
        <dbReference type="SAM" id="MobiDB-lite"/>
    </source>
</evidence>
<sequence>MMNQGEEDSSQSSEGVTRKKFAGPVVTEHNRPALTDNEGFITQFPRPILFCNDPFPKEVSQEKELVTESDGNFIDKYLELYHEGTQLPSTVRKSSFRCITIEGSTNMLQAFCWIDIYLYAGAGLILKDLKDTYFQTLYEGCNERVSLVCKGSVETFYFNKQLKETLLENDENLKVHESILADIKRKFRKKRETGGNSDGNNI</sequence>
<name>A0A0K0FZH1_STRVS</name>
<keyword evidence="2" id="KW-1185">Reference proteome</keyword>
<accession>A0A0K0FZH1</accession>
<dbReference type="Proteomes" id="UP000035680">
    <property type="component" value="Unassembled WGS sequence"/>
</dbReference>
<reference evidence="2" key="1">
    <citation type="submission" date="2014-07" db="EMBL/GenBank/DDBJ databases">
        <authorList>
            <person name="Martin A.A"/>
            <person name="De Silva N."/>
        </authorList>
    </citation>
    <scope>NUCLEOTIDE SEQUENCE</scope>
</reference>
<reference evidence="3" key="2">
    <citation type="submission" date="2015-08" db="UniProtKB">
        <authorList>
            <consortium name="WormBaseParasite"/>
        </authorList>
    </citation>
    <scope>IDENTIFICATION</scope>
</reference>
<evidence type="ECO:0000313" key="2">
    <source>
        <dbReference type="Proteomes" id="UP000035680"/>
    </source>
</evidence>
<organism evidence="2 3">
    <name type="scientific">Strongyloides venezuelensis</name>
    <name type="common">Threadworm</name>
    <dbReference type="NCBI Taxonomy" id="75913"/>
    <lineage>
        <taxon>Eukaryota</taxon>
        <taxon>Metazoa</taxon>
        <taxon>Ecdysozoa</taxon>
        <taxon>Nematoda</taxon>
        <taxon>Chromadorea</taxon>
        <taxon>Rhabditida</taxon>
        <taxon>Tylenchina</taxon>
        <taxon>Panagrolaimomorpha</taxon>
        <taxon>Strongyloidoidea</taxon>
        <taxon>Strongyloididae</taxon>
        <taxon>Strongyloides</taxon>
    </lineage>
</organism>
<dbReference type="WBParaSite" id="SVE_1785000.1">
    <property type="protein sequence ID" value="SVE_1785000.1"/>
    <property type="gene ID" value="SVE_1785000"/>
</dbReference>
<feature type="region of interest" description="Disordered" evidence="1">
    <location>
        <begin position="1"/>
        <end position="22"/>
    </location>
</feature>
<protein>
    <submittedName>
        <fullName evidence="3">Uncharacterized protein</fullName>
    </submittedName>
</protein>